<evidence type="ECO:0000256" key="4">
    <source>
        <dbReference type="ARBA" id="ARBA00022475"/>
    </source>
</evidence>
<proteinExistence type="inferred from homology"/>
<evidence type="ECO:0000256" key="10">
    <source>
        <dbReference type="ARBA" id="ARBA00022833"/>
    </source>
</evidence>
<keyword evidence="9" id="KW-0378">Hydrolase</keyword>
<dbReference type="GO" id="GO:0043171">
    <property type="term" value="P:peptide catabolic process"/>
    <property type="evidence" value="ECO:0007669"/>
    <property type="project" value="TreeGrafter"/>
</dbReference>
<keyword evidence="23" id="KW-1185">Reference proteome</keyword>
<feature type="domain" description="Peptidase M1 membrane alanine aminopeptidase" evidence="19">
    <location>
        <begin position="1136"/>
        <end position="1358"/>
    </location>
</feature>
<dbReference type="GO" id="GO:0005615">
    <property type="term" value="C:extracellular space"/>
    <property type="evidence" value="ECO:0007669"/>
    <property type="project" value="TreeGrafter"/>
</dbReference>
<dbReference type="InterPro" id="IPR014782">
    <property type="entry name" value="Peptidase_M1_dom"/>
</dbReference>
<dbReference type="InterPro" id="IPR034016">
    <property type="entry name" value="M1_APN-typ"/>
</dbReference>
<organism evidence="22 23">
    <name type="scientific">Cyphomyrmex costatus</name>
    <dbReference type="NCBI Taxonomy" id="456900"/>
    <lineage>
        <taxon>Eukaryota</taxon>
        <taxon>Metazoa</taxon>
        <taxon>Ecdysozoa</taxon>
        <taxon>Arthropoda</taxon>
        <taxon>Hexapoda</taxon>
        <taxon>Insecta</taxon>
        <taxon>Pterygota</taxon>
        <taxon>Neoptera</taxon>
        <taxon>Endopterygota</taxon>
        <taxon>Hymenoptera</taxon>
        <taxon>Apocrita</taxon>
        <taxon>Aculeata</taxon>
        <taxon>Formicoidea</taxon>
        <taxon>Formicidae</taxon>
        <taxon>Myrmicinae</taxon>
        <taxon>Cyphomyrmex</taxon>
    </lineage>
</organism>
<evidence type="ECO:0000256" key="11">
    <source>
        <dbReference type="ARBA" id="ARBA00023049"/>
    </source>
</evidence>
<dbReference type="PRINTS" id="PR00756">
    <property type="entry name" value="ALADIPTASE"/>
</dbReference>
<feature type="domain" description="Peptidase M1 membrane alanine aminopeptidase" evidence="19">
    <location>
        <begin position="268"/>
        <end position="491"/>
    </location>
</feature>
<dbReference type="CDD" id="cd09601">
    <property type="entry name" value="M1_APN-Q_like"/>
    <property type="match status" value="2"/>
</dbReference>
<dbReference type="GO" id="GO:0042277">
    <property type="term" value="F:peptide binding"/>
    <property type="evidence" value="ECO:0007669"/>
    <property type="project" value="TreeGrafter"/>
</dbReference>
<evidence type="ECO:0000259" key="21">
    <source>
        <dbReference type="Pfam" id="PF17900"/>
    </source>
</evidence>
<dbReference type="Gene3D" id="2.60.40.1910">
    <property type="match status" value="2"/>
</dbReference>
<dbReference type="Pfam" id="PF01433">
    <property type="entry name" value="Peptidase_M1"/>
    <property type="match status" value="2"/>
</dbReference>
<feature type="binding site" evidence="16">
    <location>
        <position position="362"/>
    </location>
    <ligand>
        <name>Zn(2+)</name>
        <dbReference type="ChEBI" id="CHEBI:29105"/>
        <note>catalytic</note>
    </ligand>
</feature>
<evidence type="ECO:0000256" key="9">
    <source>
        <dbReference type="ARBA" id="ARBA00022801"/>
    </source>
</evidence>
<dbReference type="GO" id="GO:0098552">
    <property type="term" value="C:side of membrane"/>
    <property type="evidence" value="ECO:0007669"/>
    <property type="project" value="UniProtKB-KW"/>
</dbReference>
<comment type="similarity">
    <text evidence="2">Belongs to the peptidase M1 family.</text>
</comment>
<accession>A0A195C081</accession>
<dbReference type="InterPro" id="IPR050344">
    <property type="entry name" value="Peptidase_M1_aminopeptidases"/>
</dbReference>
<comment type="cofactor">
    <cofactor evidence="16">
        <name>Zn(2+)</name>
        <dbReference type="ChEBI" id="CHEBI:29105"/>
    </cofactor>
    <text evidence="16">Binds 1 zinc ion per subunit.</text>
</comment>
<dbReference type="FunFam" id="1.10.390.10:FF:000013">
    <property type="entry name" value="Aminopeptidase N"/>
    <property type="match status" value="2"/>
</dbReference>
<evidence type="ECO:0000256" key="18">
    <source>
        <dbReference type="SAM" id="SignalP"/>
    </source>
</evidence>
<evidence type="ECO:0000256" key="1">
    <source>
        <dbReference type="ARBA" id="ARBA00004609"/>
    </source>
</evidence>
<dbReference type="Pfam" id="PF11838">
    <property type="entry name" value="ERAP1_C"/>
    <property type="match status" value="2"/>
</dbReference>
<gene>
    <name evidence="22" type="ORF">ALC62_15916</name>
</gene>
<dbReference type="SUPFAM" id="SSF55486">
    <property type="entry name" value="Metalloproteases ('zincins'), catalytic domain"/>
    <property type="match status" value="2"/>
</dbReference>
<dbReference type="GO" id="GO:0005886">
    <property type="term" value="C:plasma membrane"/>
    <property type="evidence" value="ECO:0007669"/>
    <property type="project" value="UniProtKB-SubCell"/>
</dbReference>
<keyword evidence="11" id="KW-0482">Metalloprotease</keyword>
<feature type="domain" description="Aminopeptidase N-like N-terminal" evidence="21">
    <location>
        <begin position="42"/>
        <end position="232"/>
    </location>
</feature>
<feature type="binding site" evidence="16">
    <location>
        <position position="343"/>
    </location>
    <ligand>
        <name>Zn(2+)</name>
        <dbReference type="ChEBI" id="CHEBI:29105"/>
        <note>catalytic</note>
    </ligand>
</feature>
<feature type="domain" description="ERAP1-like C-terminal" evidence="20">
    <location>
        <begin position="1436"/>
        <end position="1526"/>
    </location>
</feature>
<keyword evidence="14" id="KW-0449">Lipoprotein</keyword>
<protein>
    <submittedName>
        <fullName evidence="22">Aminopeptidase N</fullName>
    </submittedName>
</protein>
<feature type="site" description="Transition state stabilizer" evidence="17">
    <location>
        <position position="424"/>
    </location>
</feature>
<keyword evidence="3 22" id="KW-0031">Aminopeptidase</keyword>
<sequence>MNLYIKFSKLLLNIGLILATNIVFCIDDDLQVIHRLPNNTIPVHYNINLTLHLEEGNFIFYGESNVNIEIRFASSQISLHSRELEINETATTLVNDKNTVYKPMEYTYDTVTNILILYFDHELSPSFYTLNMRFTGNLSETDSLKTGFLKFPYTNKEGNSTWLAATHFEPDGARQVFPCWDEPALKATFNISIMHHQKYMVLSNMPRRKVSIELNDMIWTHFYTTPIMSTYLVVIVAIIQSDYVTIINKNENISMLCRSSLTSQVTFAHSIVERIMPFLIQYTNNSEKVPKVDNILIPNFPVEGMENWGLIMYRELHAVYNTSTDPTYKRREIAKLVTHELVHQWFGNLVTASWWSYLWLNEGFAVFFQTYIINKIFEDWRIMDFFVVRTLHYCLILDIGLLNSVTLKLGSTLENELLFSTEIYKKAPVLLRMLYNTVTDEVFRKGVITYLAKYQFNSTTPDDLWSAMQSALDESDVPHEGYRIKEVMDTWINQERYPVVNVMRNYETGEVTLSQRCFRAREMGECINSTWWIPVTYATESNPDFSNAVPKFWLRPNQNVSFKSDPNDWIILNVQQTGYYRVNYDTRNWHKISYYLHVKNYTSIHVLNRAQIISDSYTFMMEENKEMSGVLFINLISYLARDTDYIAWYPMFRIIGWLSKLLLLPGTGNVKIRMLDLLDRLLQNVGYEENLYDDDITKLKRLDVLKWACIIGHVGCKKSVANKLSEHLVNPDTHKIPQEREEFMYCSGLMTANRTIWDKMLKLYLEKSKTSNKTDLIKQRSHKMLLNSLSCVEDPDIIINFLNILASNASLFSDKEHSLAFRYILEKHARNNLILDYVLKNFDILKPGYTFSRLASSKLNFSGLQMCKMNLYIRFSKLLLNIGLILATNLVFCIDDNLKVIHRLPNNTIPVHYNIYLTLHLKEGNFTFYGESNVNIEIRFASSQISLHSKELEINETATTLVNDKGTVYKPMEYTYNNATNILILHFDHELSPSFYTLNMRFTGNLSESTDSRKTGIFKIPYTSEQGNTTWLAATHFEPDGARQVFPCWDEPALKATFNISIMNYDKYMALSNMPRRNISFEPNDMTWTYFDTTPIMSTYLVVIVAISRADFITISNANLNVSTLFRFSLQSQVRFAQDIAERAMTFLIQYTNNSEKVPKVDNILIPNFPIEGMENWGLITYKESSSTYDDRTDPTYKRKDVASLVAHEIAHQWFGNLVTPSWWSYIWLSEGLATFFETYIIDKIFKDWRTMDFFVVKTLHNCLMVDIGLMNSVTLKLDNVLEDELLFSIISKTSVLIRMLYNTITDKVFRNGLITYLSTHQFSSTTPDDLWSAMQSALDESDVPHEGYRIREVMNTWINQKRYPVINVMRNYETGEVTLSQTCFRTQDTAECINSTWWIPVTYATQSNPDFSNVIPKFWLRPDQNISFRINPNDWIILNLQQTGYYRINYDTRNWHKISYYLNSENYANVHVLNRAQIISDSYVLSMDENKEINGVLFVNLVSYLERETDYVAWYPMFKIVEYIWSSKYLFLTEAKSIKVSKTFFIKIKRTFATL</sequence>
<evidence type="ECO:0000256" key="5">
    <source>
        <dbReference type="ARBA" id="ARBA00022622"/>
    </source>
</evidence>
<dbReference type="GO" id="GO:0006508">
    <property type="term" value="P:proteolysis"/>
    <property type="evidence" value="ECO:0007669"/>
    <property type="project" value="UniProtKB-KW"/>
</dbReference>
<feature type="domain" description="ERAP1-like C-terminal" evidence="20">
    <location>
        <begin position="569"/>
        <end position="849"/>
    </location>
</feature>
<dbReference type="Gene3D" id="2.60.40.1730">
    <property type="entry name" value="tricorn interacting facor f3 domain"/>
    <property type="match status" value="2"/>
</dbReference>
<dbReference type="STRING" id="456900.A0A195C081"/>
<keyword evidence="7 16" id="KW-0479">Metal-binding</keyword>
<dbReference type="InterPro" id="IPR027268">
    <property type="entry name" value="Peptidase_M4/M1_CTD_sf"/>
</dbReference>
<dbReference type="SUPFAM" id="SSF63737">
    <property type="entry name" value="Leukotriene A4 hydrolase N-terminal domain"/>
    <property type="match status" value="2"/>
</dbReference>
<evidence type="ECO:0000256" key="12">
    <source>
        <dbReference type="ARBA" id="ARBA00023136"/>
    </source>
</evidence>
<evidence type="ECO:0000256" key="14">
    <source>
        <dbReference type="ARBA" id="ARBA00023288"/>
    </source>
</evidence>
<feature type="active site" description="Proton acceptor" evidence="15">
    <location>
        <position position="340"/>
    </location>
</feature>
<evidence type="ECO:0000313" key="22">
    <source>
        <dbReference type="EMBL" id="KYM93558.1"/>
    </source>
</evidence>
<dbReference type="GO" id="GO:0005737">
    <property type="term" value="C:cytoplasm"/>
    <property type="evidence" value="ECO:0007669"/>
    <property type="project" value="TreeGrafter"/>
</dbReference>
<feature type="domain" description="Aminopeptidase N-like N-terminal" evidence="21">
    <location>
        <begin position="910"/>
        <end position="1101"/>
    </location>
</feature>
<dbReference type="InterPro" id="IPR042097">
    <property type="entry name" value="Aminopeptidase_N-like_N_sf"/>
</dbReference>
<evidence type="ECO:0000256" key="13">
    <source>
        <dbReference type="ARBA" id="ARBA00023180"/>
    </source>
</evidence>
<evidence type="ECO:0000256" key="2">
    <source>
        <dbReference type="ARBA" id="ARBA00010136"/>
    </source>
</evidence>
<name>A0A195C081_9HYME</name>
<dbReference type="FunFam" id="2.60.40.1910:FF:000008">
    <property type="entry name" value="Aminopeptidase"/>
    <property type="match status" value="2"/>
</dbReference>
<keyword evidence="5" id="KW-0336">GPI-anchor</keyword>
<keyword evidence="10 16" id="KW-0862">Zinc</keyword>
<dbReference type="Gene3D" id="1.25.50.20">
    <property type="match status" value="2"/>
</dbReference>
<dbReference type="Pfam" id="PF17900">
    <property type="entry name" value="Peptidase_M1_N"/>
    <property type="match status" value="2"/>
</dbReference>
<dbReference type="InterPro" id="IPR024571">
    <property type="entry name" value="ERAP1-like_C_dom"/>
</dbReference>
<evidence type="ECO:0000259" key="19">
    <source>
        <dbReference type="Pfam" id="PF01433"/>
    </source>
</evidence>
<keyword evidence="6" id="KW-0645">Protease</keyword>
<feature type="signal peptide" evidence="18">
    <location>
        <begin position="1"/>
        <end position="19"/>
    </location>
</feature>
<evidence type="ECO:0000256" key="7">
    <source>
        <dbReference type="ARBA" id="ARBA00022723"/>
    </source>
</evidence>
<feature type="chain" id="PRO_5008269788" evidence="18">
    <location>
        <begin position="20"/>
        <end position="1556"/>
    </location>
</feature>
<evidence type="ECO:0000259" key="20">
    <source>
        <dbReference type="Pfam" id="PF11838"/>
    </source>
</evidence>
<keyword evidence="8 18" id="KW-0732">Signal</keyword>
<dbReference type="PANTHER" id="PTHR11533:SF294">
    <property type="entry name" value="THYROTROPIN-RELEASING HORMONE-DEGRADING ECTOENZYME"/>
    <property type="match status" value="1"/>
</dbReference>
<dbReference type="EMBL" id="KQ978501">
    <property type="protein sequence ID" value="KYM93558.1"/>
    <property type="molecule type" value="Genomic_DNA"/>
</dbReference>
<comment type="subcellular location">
    <subcellularLocation>
        <location evidence="1">Cell membrane</location>
        <topology evidence="1">Lipid-anchor</topology>
        <topology evidence="1">GPI-anchor</topology>
    </subcellularLocation>
</comment>
<keyword evidence="4" id="KW-1003">Cell membrane</keyword>
<evidence type="ECO:0000313" key="23">
    <source>
        <dbReference type="Proteomes" id="UP000078542"/>
    </source>
</evidence>
<evidence type="ECO:0000256" key="6">
    <source>
        <dbReference type="ARBA" id="ARBA00022670"/>
    </source>
</evidence>
<keyword evidence="13" id="KW-0325">Glycoprotein</keyword>
<evidence type="ECO:0000256" key="3">
    <source>
        <dbReference type="ARBA" id="ARBA00022438"/>
    </source>
</evidence>
<dbReference type="GO" id="GO:0070006">
    <property type="term" value="F:metalloaminopeptidase activity"/>
    <property type="evidence" value="ECO:0007669"/>
    <property type="project" value="TreeGrafter"/>
</dbReference>
<reference evidence="22 23" key="1">
    <citation type="submission" date="2016-03" db="EMBL/GenBank/DDBJ databases">
        <title>Cyphomyrmex costatus WGS genome.</title>
        <authorList>
            <person name="Nygaard S."/>
            <person name="Hu H."/>
            <person name="Boomsma J."/>
            <person name="Zhang G."/>
        </authorList>
    </citation>
    <scope>NUCLEOTIDE SEQUENCE [LARGE SCALE GENOMIC DNA]</scope>
    <source>
        <strain evidence="22">MS0001</strain>
        <tissue evidence="22">Whole body</tissue>
    </source>
</reference>
<evidence type="ECO:0000256" key="8">
    <source>
        <dbReference type="ARBA" id="ARBA00022729"/>
    </source>
</evidence>
<dbReference type="InterPro" id="IPR001930">
    <property type="entry name" value="Peptidase_M1"/>
</dbReference>
<evidence type="ECO:0000256" key="16">
    <source>
        <dbReference type="PIRSR" id="PIRSR634016-3"/>
    </source>
</evidence>
<evidence type="ECO:0000256" key="15">
    <source>
        <dbReference type="PIRSR" id="PIRSR634016-1"/>
    </source>
</evidence>
<feature type="binding site" evidence="16">
    <location>
        <position position="339"/>
    </location>
    <ligand>
        <name>Zn(2+)</name>
        <dbReference type="ChEBI" id="CHEBI:29105"/>
        <note>catalytic</note>
    </ligand>
</feature>
<evidence type="ECO:0000256" key="17">
    <source>
        <dbReference type="PIRSR" id="PIRSR634016-4"/>
    </source>
</evidence>
<dbReference type="Proteomes" id="UP000078542">
    <property type="component" value="Unassembled WGS sequence"/>
</dbReference>
<dbReference type="Gene3D" id="1.10.390.10">
    <property type="entry name" value="Neutral Protease Domain 2"/>
    <property type="match status" value="2"/>
</dbReference>
<dbReference type="PANTHER" id="PTHR11533">
    <property type="entry name" value="PROTEASE M1 ZINC METALLOPROTEASE"/>
    <property type="match status" value="1"/>
</dbReference>
<keyword evidence="12" id="KW-0472">Membrane</keyword>
<dbReference type="InterPro" id="IPR045357">
    <property type="entry name" value="Aminopeptidase_N-like_N"/>
</dbReference>
<dbReference type="GO" id="GO:0008270">
    <property type="term" value="F:zinc ion binding"/>
    <property type="evidence" value="ECO:0007669"/>
    <property type="project" value="InterPro"/>
</dbReference>